<organism evidence="1 2">
    <name type="scientific">Solanum commersonii</name>
    <name type="common">Commerson's wild potato</name>
    <name type="synonym">Commerson's nightshade</name>
    <dbReference type="NCBI Taxonomy" id="4109"/>
    <lineage>
        <taxon>Eukaryota</taxon>
        <taxon>Viridiplantae</taxon>
        <taxon>Streptophyta</taxon>
        <taxon>Embryophyta</taxon>
        <taxon>Tracheophyta</taxon>
        <taxon>Spermatophyta</taxon>
        <taxon>Magnoliopsida</taxon>
        <taxon>eudicotyledons</taxon>
        <taxon>Gunneridae</taxon>
        <taxon>Pentapetalae</taxon>
        <taxon>asterids</taxon>
        <taxon>lamiids</taxon>
        <taxon>Solanales</taxon>
        <taxon>Solanaceae</taxon>
        <taxon>Solanoideae</taxon>
        <taxon>Solaneae</taxon>
        <taxon>Solanum</taxon>
    </lineage>
</organism>
<evidence type="ECO:0000313" key="1">
    <source>
        <dbReference type="EMBL" id="KAG5616426.1"/>
    </source>
</evidence>
<dbReference type="Proteomes" id="UP000824120">
    <property type="component" value="Chromosome 3"/>
</dbReference>
<comment type="caution">
    <text evidence="1">The sequence shown here is derived from an EMBL/GenBank/DDBJ whole genome shotgun (WGS) entry which is preliminary data.</text>
</comment>
<dbReference type="AlphaFoldDB" id="A0A9J5ZWU6"/>
<sequence length="59" mass="6614">MAKRMGFFNLKSLKMAPAEAELQLPLKGRKTRSKIGSKHRQIEEVAVVPKGIKLRILGL</sequence>
<accession>A0A9J5ZWU6</accession>
<name>A0A9J5ZWU6_SOLCO</name>
<dbReference type="EMBL" id="JACXVP010000003">
    <property type="protein sequence ID" value="KAG5616426.1"/>
    <property type="molecule type" value="Genomic_DNA"/>
</dbReference>
<keyword evidence="2" id="KW-1185">Reference proteome</keyword>
<evidence type="ECO:0000313" key="2">
    <source>
        <dbReference type="Proteomes" id="UP000824120"/>
    </source>
</evidence>
<gene>
    <name evidence="1" type="ORF">H5410_016250</name>
</gene>
<protein>
    <submittedName>
        <fullName evidence="1">Uncharacterized protein</fullName>
    </submittedName>
</protein>
<proteinExistence type="predicted"/>
<reference evidence="1 2" key="1">
    <citation type="submission" date="2020-09" db="EMBL/GenBank/DDBJ databases">
        <title>De no assembly of potato wild relative species, Solanum commersonii.</title>
        <authorList>
            <person name="Cho K."/>
        </authorList>
    </citation>
    <scope>NUCLEOTIDE SEQUENCE [LARGE SCALE GENOMIC DNA]</scope>
    <source>
        <strain evidence="1">LZ3.2</strain>
        <tissue evidence="1">Leaf</tissue>
    </source>
</reference>